<protein>
    <submittedName>
        <fullName evidence="2">Uncharacterized protein</fullName>
    </submittedName>
</protein>
<evidence type="ECO:0000313" key="2">
    <source>
        <dbReference type="EMBL" id="RRT77276.1"/>
    </source>
</evidence>
<name>A0A427AM76_ENSVE</name>
<sequence length="370" mass="37305">MLHGERSKDPHLHLLKWEVETPQADGRPMALVMLSLTPKVAPSLKASQRQAAAASLTTFLRAEQHCACGLSSVLPISTKVRQSARERSAEEQSMEGAGALTFGNAGGEGVGVGEGLGGGVATVGGGAVIGDDGGVFGGGVAIGAGGGVDGDAAGGGVEGGLGGVPGGELAGGVAGVGVTGPGDGGGDVDGSGDSVDKAGRREARVAFTGAPRADAFNTSQRHSGTRLLVPVQVTAEAEVVRVSPQRTRINDKSSMTLCQALGSSAQRLQVSTGPESKSQNQLWGFGPFGSLLLGCSPSTNTGARAHTPEHISLLPAVNAKQKELLTKFPPLSILLLAVLLNHYKRGAEKPTTTHPFPLRSLPTVATSSVP</sequence>
<reference evidence="2 3" key="1">
    <citation type="journal article" date="2014" name="Agronomy (Basel)">
        <title>A Draft Genome Sequence for Ensete ventricosum, the Drought-Tolerant Tree Against Hunger.</title>
        <authorList>
            <person name="Harrison J."/>
            <person name="Moore K.A."/>
            <person name="Paszkiewicz K."/>
            <person name="Jones T."/>
            <person name="Grant M."/>
            <person name="Ambacheew D."/>
            <person name="Muzemil S."/>
            <person name="Studholme D.J."/>
        </authorList>
    </citation>
    <scope>NUCLEOTIDE SEQUENCE [LARGE SCALE GENOMIC DNA]</scope>
</reference>
<accession>A0A427AM76</accession>
<dbReference type="EMBL" id="AMZH03001974">
    <property type="protein sequence ID" value="RRT77276.1"/>
    <property type="molecule type" value="Genomic_DNA"/>
</dbReference>
<evidence type="ECO:0000313" key="3">
    <source>
        <dbReference type="Proteomes" id="UP000287651"/>
    </source>
</evidence>
<dbReference type="Proteomes" id="UP000287651">
    <property type="component" value="Unassembled WGS sequence"/>
</dbReference>
<proteinExistence type="predicted"/>
<organism evidence="2 3">
    <name type="scientific">Ensete ventricosum</name>
    <name type="common">Abyssinian banana</name>
    <name type="synonym">Musa ensete</name>
    <dbReference type="NCBI Taxonomy" id="4639"/>
    <lineage>
        <taxon>Eukaryota</taxon>
        <taxon>Viridiplantae</taxon>
        <taxon>Streptophyta</taxon>
        <taxon>Embryophyta</taxon>
        <taxon>Tracheophyta</taxon>
        <taxon>Spermatophyta</taxon>
        <taxon>Magnoliopsida</taxon>
        <taxon>Liliopsida</taxon>
        <taxon>Zingiberales</taxon>
        <taxon>Musaceae</taxon>
        <taxon>Ensete</taxon>
    </lineage>
</organism>
<feature type="region of interest" description="Disordered" evidence="1">
    <location>
        <begin position="349"/>
        <end position="370"/>
    </location>
</feature>
<evidence type="ECO:0000256" key="1">
    <source>
        <dbReference type="SAM" id="MobiDB-lite"/>
    </source>
</evidence>
<dbReference type="AlphaFoldDB" id="A0A427AM76"/>
<gene>
    <name evidence="2" type="ORF">B296_00000029</name>
</gene>
<comment type="caution">
    <text evidence="2">The sequence shown here is derived from an EMBL/GenBank/DDBJ whole genome shotgun (WGS) entry which is preliminary data.</text>
</comment>